<evidence type="ECO:0000256" key="1">
    <source>
        <dbReference type="SAM" id="MobiDB-lite"/>
    </source>
</evidence>
<reference evidence="2 3" key="1">
    <citation type="journal article" date="2024" name="Ann. Entomol. Soc. Am.">
        <title>Genomic analyses of the southern and eastern yellowjacket wasps (Hymenoptera: Vespidae) reveal evolutionary signatures of social life.</title>
        <authorList>
            <person name="Catto M.A."/>
            <person name="Caine P.B."/>
            <person name="Orr S.E."/>
            <person name="Hunt B.G."/>
            <person name="Goodisman M.A.D."/>
        </authorList>
    </citation>
    <scope>NUCLEOTIDE SEQUENCE [LARGE SCALE GENOMIC DNA]</scope>
    <source>
        <strain evidence="2">233</strain>
        <tissue evidence="2">Head and thorax</tissue>
    </source>
</reference>
<dbReference type="EMBL" id="JAUDFV010000153">
    <property type="protein sequence ID" value="KAL2717484.1"/>
    <property type="molecule type" value="Genomic_DNA"/>
</dbReference>
<protein>
    <submittedName>
        <fullName evidence="2">Uncharacterized protein</fullName>
    </submittedName>
</protein>
<feature type="region of interest" description="Disordered" evidence="1">
    <location>
        <begin position="1"/>
        <end position="78"/>
    </location>
</feature>
<evidence type="ECO:0000313" key="2">
    <source>
        <dbReference type="EMBL" id="KAL2717484.1"/>
    </source>
</evidence>
<feature type="compositionally biased region" description="Basic and acidic residues" evidence="1">
    <location>
        <begin position="35"/>
        <end position="46"/>
    </location>
</feature>
<evidence type="ECO:0000313" key="3">
    <source>
        <dbReference type="Proteomes" id="UP001607302"/>
    </source>
</evidence>
<accession>A0ABD2AA35</accession>
<feature type="compositionally biased region" description="Polar residues" evidence="1">
    <location>
        <begin position="61"/>
        <end position="75"/>
    </location>
</feature>
<proteinExistence type="predicted"/>
<comment type="caution">
    <text evidence="2">The sequence shown here is derived from an EMBL/GenBank/DDBJ whole genome shotgun (WGS) entry which is preliminary data.</text>
</comment>
<dbReference type="Proteomes" id="UP001607302">
    <property type="component" value="Unassembled WGS sequence"/>
</dbReference>
<feature type="compositionally biased region" description="Polar residues" evidence="1">
    <location>
        <begin position="22"/>
        <end position="34"/>
    </location>
</feature>
<name>A0ABD2AA35_VESSQ</name>
<gene>
    <name evidence="2" type="ORF">V1478_013184</name>
</gene>
<dbReference type="AlphaFoldDB" id="A0ABD2AA35"/>
<organism evidence="2 3">
    <name type="scientific">Vespula squamosa</name>
    <name type="common">Southern yellow jacket</name>
    <name type="synonym">Wasp</name>
    <dbReference type="NCBI Taxonomy" id="30214"/>
    <lineage>
        <taxon>Eukaryota</taxon>
        <taxon>Metazoa</taxon>
        <taxon>Ecdysozoa</taxon>
        <taxon>Arthropoda</taxon>
        <taxon>Hexapoda</taxon>
        <taxon>Insecta</taxon>
        <taxon>Pterygota</taxon>
        <taxon>Neoptera</taxon>
        <taxon>Endopterygota</taxon>
        <taxon>Hymenoptera</taxon>
        <taxon>Apocrita</taxon>
        <taxon>Aculeata</taxon>
        <taxon>Vespoidea</taxon>
        <taxon>Vespidae</taxon>
        <taxon>Vespinae</taxon>
        <taxon>Vespula</taxon>
    </lineage>
</organism>
<feature type="compositionally biased region" description="Basic and acidic residues" evidence="1">
    <location>
        <begin position="1"/>
        <end position="21"/>
    </location>
</feature>
<keyword evidence="3" id="KW-1185">Reference proteome</keyword>
<sequence>MRGEYRRKEEKRKEKKRREQSTKASKQASKQAGSRSREPSGKKKEPGTGFRRTITPKDLSRSFTSSRISQGTCKRNSYGFRRLETTTTTAARTIITTTTTTTQTFLFEMHSDYFKLRIRPRNVDYH</sequence>